<dbReference type="OrthoDB" id="185373at2759"/>
<evidence type="ECO:0000256" key="3">
    <source>
        <dbReference type="SAM" id="MobiDB-lite"/>
    </source>
</evidence>
<dbReference type="PROSITE" id="PS51375">
    <property type="entry name" value="PPR"/>
    <property type="match status" value="2"/>
</dbReference>
<name>A0A448Z758_9STRA</name>
<reference evidence="4 5" key="1">
    <citation type="submission" date="2019-01" db="EMBL/GenBank/DDBJ databases">
        <authorList>
            <person name="Ferrante I. M."/>
        </authorList>
    </citation>
    <scope>NUCLEOTIDE SEQUENCE [LARGE SCALE GENOMIC DNA]</scope>
    <source>
        <strain evidence="4 5">B856</strain>
    </source>
</reference>
<dbReference type="Proteomes" id="UP000291116">
    <property type="component" value="Unassembled WGS sequence"/>
</dbReference>
<feature type="repeat" description="PPR" evidence="2">
    <location>
        <begin position="243"/>
        <end position="274"/>
    </location>
</feature>
<dbReference type="AlphaFoldDB" id="A0A448Z758"/>
<sequence length="778" mass="87888">MLRERVKESKTHDDYDTFSFNLILSAWARQRSLEGAERADRLLQFLLKTSDDKKSKNIVADSYSYSNVLNAYAKSGGKRKAALRAEELLHQMELTMKITTDICHNAVMDCWSLSGEDDAGRRAQILLTKLEENKERNRKSRKSRNPITSSSLLPEPTKISYNICLKAWARSINGAIEAHALLTRMQESKDEDLHPDKISFSTCIDAYCRSTGTTNLTMATEKAEELLFQMEQASPKNPSIRPDVVSYTSVLYSYAKAGVDIDRAMSLINRMKKHAGEGPNTTFLNTLIHLFAKQGKKDHAEAILKSMKQNDLADKISYTSVIAAHANVGNATRALALFHELEGLYKSSLLSSSSNRFSNGNRFMPTEKTFTSLIHAISKSKEVGKTSLDEVDAIVDRMDSLYNETKNPELLPSTATYSTLFYLLSKMRDTRVPIRAVEMLEEMKRRQQHQEYLRPDATTYAYLINIFTKTRVREAAEKATEYLGAVEEGFAAGDDNLRPTKLLYSAALQAYAKSASREGAELAEELLQRTKDLYKQGRIYAKPTTLYYNAVMDGLARSRQGKTGALRAESLLDELEARGRAGDPELSPTSRSYNAVILAWKMSNYTEAPQRAEAILKRMNERYRSGDKGCRPDQVTINSIIGVWANSRQEGAAERAETYLRFMEQLYYEADDESLKPDSISYNSVIDAYAWCPSGKGAYRAEEVYNRMQEKFLASGDDELRPNIITLTTLTNAWSRSQDEKAELKLKNLRYLISERRKLDREEREMASILNVSGKSSA</sequence>
<keyword evidence="5" id="KW-1185">Reference proteome</keyword>
<gene>
    <name evidence="4" type="ORF">PSNMU_V1.4_AUG-EV-PASAV3_0046680</name>
</gene>
<evidence type="ECO:0000313" key="4">
    <source>
        <dbReference type="EMBL" id="VEU37856.1"/>
    </source>
</evidence>
<dbReference type="Pfam" id="PF13812">
    <property type="entry name" value="PPR_3"/>
    <property type="match status" value="1"/>
</dbReference>
<proteinExistence type="predicted"/>
<dbReference type="EMBL" id="CAACVS010000145">
    <property type="protein sequence ID" value="VEU37856.1"/>
    <property type="molecule type" value="Genomic_DNA"/>
</dbReference>
<evidence type="ECO:0000313" key="5">
    <source>
        <dbReference type="Proteomes" id="UP000291116"/>
    </source>
</evidence>
<evidence type="ECO:0000256" key="1">
    <source>
        <dbReference type="ARBA" id="ARBA00022737"/>
    </source>
</evidence>
<organism evidence="4 5">
    <name type="scientific">Pseudo-nitzschia multistriata</name>
    <dbReference type="NCBI Taxonomy" id="183589"/>
    <lineage>
        <taxon>Eukaryota</taxon>
        <taxon>Sar</taxon>
        <taxon>Stramenopiles</taxon>
        <taxon>Ochrophyta</taxon>
        <taxon>Bacillariophyta</taxon>
        <taxon>Bacillariophyceae</taxon>
        <taxon>Bacillariophycidae</taxon>
        <taxon>Bacillariales</taxon>
        <taxon>Bacillariaceae</taxon>
        <taxon>Pseudo-nitzschia</taxon>
    </lineage>
</organism>
<evidence type="ECO:0000256" key="2">
    <source>
        <dbReference type="PROSITE-ProRule" id="PRU00708"/>
    </source>
</evidence>
<accession>A0A448Z758</accession>
<feature type="repeat" description="PPR" evidence="2">
    <location>
        <begin position="280"/>
        <end position="314"/>
    </location>
</feature>
<protein>
    <recommendedName>
        <fullName evidence="6">Pentacotripeptide-repeat region of PRORP domain-containing protein</fullName>
    </recommendedName>
</protein>
<dbReference type="Gene3D" id="1.25.40.10">
    <property type="entry name" value="Tetratricopeptide repeat domain"/>
    <property type="match status" value="5"/>
</dbReference>
<feature type="region of interest" description="Disordered" evidence="3">
    <location>
        <begin position="130"/>
        <end position="151"/>
    </location>
</feature>
<keyword evidence="1" id="KW-0677">Repeat</keyword>
<dbReference type="Pfam" id="PF01535">
    <property type="entry name" value="PPR"/>
    <property type="match status" value="2"/>
</dbReference>
<dbReference type="InterPro" id="IPR011990">
    <property type="entry name" value="TPR-like_helical_dom_sf"/>
</dbReference>
<dbReference type="PANTHER" id="PTHR47941">
    <property type="entry name" value="PENTATRICOPEPTIDE REPEAT-CONTAINING PROTEIN 3, MITOCHONDRIAL"/>
    <property type="match status" value="1"/>
</dbReference>
<dbReference type="InterPro" id="IPR002885">
    <property type="entry name" value="PPR_rpt"/>
</dbReference>
<evidence type="ECO:0008006" key="6">
    <source>
        <dbReference type="Google" id="ProtNLM"/>
    </source>
</evidence>